<accession>A0A8E0WKN6</accession>
<dbReference type="EMBL" id="JFKF01000180">
    <property type="protein sequence ID" value="KDO02309.1"/>
    <property type="molecule type" value="Genomic_DNA"/>
</dbReference>
<evidence type="ECO:0000313" key="1">
    <source>
        <dbReference type="EMBL" id="KDO02309.1"/>
    </source>
</evidence>
<dbReference type="AlphaFoldDB" id="A0A8E0WKN6"/>
<gene>
    <name evidence="1" type="ORF">REISMN_07750</name>
</gene>
<proteinExistence type="predicted"/>
<keyword evidence="2" id="KW-1185">Reference proteome</keyword>
<sequence>MLIQSVDNNEVEKVKILEQLSDKVKDKMEQIEDEFNKTPESTIVRTGQQIADNIGISDKAIKKRNIKLLGHKNENN</sequence>
<protein>
    <submittedName>
        <fullName evidence="1">Uncharacterized protein</fullName>
    </submittedName>
</protein>
<dbReference type="Proteomes" id="UP000027161">
    <property type="component" value="Unassembled WGS sequence"/>
</dbReference>
<name>A0A8E0WKN6_9RICK</name>
<evidence type="ECO:0000313" key="2">
    <source>
        <dbReference type="Proteomes" id="UP000027161"/>
    </source>
</evidence>
<comment type="caution">
    <text evidence="1">The sequence shown here is derived from an EMBL/GenBank/DDBJ whole genome shotgun (WGS) entry which is preliminary data.</text>
</comment>
<reference evidence="1 2" key="1">
    <citation type="submission" date="2014-02" db="EMBL/GenBank/DDBJ databases">
        <title>Draft genome sequence of Rickettsia buchneri sp. nov. ISO7T.</title>
        <authorList>
            <person name="Felsheim R.F."/>
            <person name="Kurtti T.J."/>
            <person name="Munderloh U.G."/>
        </authorList>
    </citation>
    <scope>NUCLEOTIDE SEQUENCE [LARGE SCALE GENOMIC DNA]</scope>
    <source>
        <strain evidence="1 2">ISO7</strain>
    </source>
</reference>
<organism evidence="1 2">
    <name type="scientific">Rickettsia tamurae subsp. buchneri</name>
    <dbReference type="NCBI Taxonomy" id="1462938"/>
    <lineage>
        <taxon>Bacteria</taxon>
        <taxon>Pseudomonadati</taxon>
        <taxon>Pseudomonadota</taxon>
        <taxon>Alphaproteobacteria</taxon>
        <taxon>Rickettsiales</taxon>
        <taxon>Rickettsiaceae</taxon>
        <taxon>Rickettsieae</taxon>
        <taxon>Rickettsia</taxon>
        <taxon>spotted fever group</taxon>
    </lineage>
</organism>